<comment type="caution">
    <text evidence="2">The sequence shown here is derived from an EMBL/GenBank/DDBJ whole genome shotgun (WGS) entry which is preliminary data.</text>
</comment>
<dbReference type="AlphaFoldDB" id="A0A812RI98"/>
<proteinExistence type="predicted"/>
<keyword evidence="3" id="KW-1185">Reference proteome</keyword>
<gene>
    <name evidence="2" type="ORF">SNEC2469_LOCUS12020</name>
</gene>
<dbReference type="Proteomes" id="UP000601435">
    <property type="component" value="Unassembled WGS sequence"/>
</dbReference>
<evidence type="ECO:0000256" key="1">
    <source>
        <dbReference type="SAM" id="MobiDB-lite"/>
    </source>
</evidence>
<organism evidence="2 3">
    <name type="scientific">Symbiodinium necroappetens</name>
    <dbReference type="NCBI Taxonomy" id="1628268"/>
    <lineage>
        <taxon>Eukaryota</taxon>
        <taxon>Sar</taxon>
        <taxon>Alveolata</taxon>
        <taxon>Dinophyceae</taxon>
        <taxon>Suessiales</taxon>
        <taxon>Symbiodiniaceae</taxon>
        <taxon>Symbiodinium</taxon>
    </lineage>
</organism>
<sequence length="182" mass="20196">EKPQAGTGRQKDTIHRQKFATFLKGVEKEPRMFQQIIKARRWALDDLSAEAQRDLPVHGKNIPKEQAEPFPKKLQATDVQQAEGGSSSEKVAEAQQGLHCEESLPEEFQQVGPPCDDKMLPDPPMPSMEDPSTGPSCGDDSPQDSPLSQPSTDRLTERCGSFDLAAPHVCRAQKCERRYVSL</sequence>
<name>A0A812RI98_9DINO</name>
<evidence type="ECO:0000313" key="2">
    <source>
        <dbReference type="EMBL" id="CAE7437239.1"/>
    </source>
</evidence>
<accession>A0A812RI98</accession>
<feature type="compositionally biased region" description="Low complexity" evidence="1">
    <location>
        <begin position="139"/>
        <end position="153"/>
    </location>
</feature>
<reference evidence="2" key="1">
    <citation type="submission" date="2021-02" db="EMBL/GenBank/DDBJ databases">
        <authorList>
            <person name="Dougan E. K."/>
            <person name="Rhodes N."/>
            <person name="Thang M."/>
            <person name="Chan C."/>
        </authorList>
    </citation>
    <scope>NUCLEOTIDE SEQUENCE</scope>
</reference>
<protein>
    <submittedName>
        <fullName evidence="2">Uncharacterized protein</fullName>
    </submittedName>
</protein>
<feature type="compositionally biased region" description="Basic and acidic residues" evidence="1">
    <location>
        <begin position="54"/>
        <end position="71"/>
    </location>
</feature>
<feature type="region of interest" description="Disordered" evidence="1">
    <location>
        <begin position="54"/>
        <end position="155"/>
    </location>
</feature>
<feature type="compositionally biased region" description="Polar residues" evidence="1">
    <location>
        <begin position="77"/>
        <end position="89"/>
    </location>
</feature>
<feature type="non-terminal residue" evidence="2">
    <location>
        <position position="182"/>
    </location>
</feature>
<dbReference type="EMBL" id="CAJNJA010019040">
    <property type="protein sequence ID" value="CAE7437239.1"/>
    <property type="molecule type" value="Genomic_DNA"/>
</dbReference>
<evidence type="ECO:0000313" key="3">
    <source>
        <dbReference type="Proteomes" id="UP000601435"/>
    </source>
</evidence>